<dbReference type="EMBL" id="JAGDYP010000003">
    <property type="protein sequence ID" value="MBO1883901.1"/>
    <property type="molecule type" value="Genomic_DNA"/>
</dbReference>
<evidence type="ECO:0000313" key="1">
    <source>
        <dbReference type="EMBL" id="MBO1883901.1"/>
    </source>
</evidence>
<dbReference type="Proteomes" id="UP000681610">
    <property type="component" value="Unassembled WGS sequence"/>
</dbReference>
<dbReference type="PROSITE" id="PS51257">
    <property type="entry name" value="PROKAR_LIPOPROTEIN"/>
    <property type="match status" value="1"/>
</dbReference>
<gene>
    <name evidence="1" type="ORF">J4N46_05615</name>
</gene>
<evidence type="ECO:0000313" key="2">
    <source>
        <dbReference type="Proteomes" id="UP000681610"/>
    </source>
</evidence>
<comment type="caution">
    <text evidence="1">The sequence shown here is derived from an EMBL/GenBank/DDBJ whole genome shotgun (WGS) entry which is preliminary data.</text>
</comment>
<proteinExistence type="predicted"/>
<accession>A0ABS3PX38</accession>
<sequence length="383" mass="44502">MTKRTIVYFDYQPLSQQVYDDYYLGQLVSAGCCVEYLDLTRLYFPSFCKEVSFEGIKIHYIGSFSELERVIAGFSKDTLFVSRLTFTDIVVRLFRLFKKYNCQLVALTRGAFPAMPITDKIINKLRQPSQYFSYLKKVGTILLKKVGYVQKYKYVFNCGTSLCNIGLGWQYDVAQAKIIGVNTCDFERIRDTEEVPFAYKYIVFLDEYLPFHPDFKMFGEATIGEDIYYKQLNTFFKKIEAACQLPVVIAAHPKAELYRTHNYYEGREVLFGKTAELVKNSVCVLAHCSTSIGYAIATEKPLVFLNALLYKQNIHRIYQYINFLGEYLNTKVFLLDDTEADFSIPVVDKGRYEEYKYNFLTNKETEKLNSGEIFVKEIVNCKI</sequence>
<protein>
    <submittedName>
        <fullName evidence="1">Uncharacterized protein</fullName>
    </submittedName>
</protein>
<keyword evidence="2" id="KW-1185">Reference proteome</keyword>
<dbReference type="RefSeq" id="WP_208058480.1">
    <property type="nucleotide sequence ID" value="NZ_JAGDYP010000003.1"/>
</dbReference>
<name>A0ABS3PX38_9FLAO</name>
<organism evidence="1 2">
    <name type="scientific">Capnocytophaga bilenii</name>
    <dbReference type="NCBI Taxonomy" id="2819369"/>
    <lineage>
        <taxon>Bacteria</taxon>
        <taxon>Pseudomonadati</taxon>
        <taxon>Bacteroidota</taxon>
        <taxon>Flavobacteriia</taxon>
        <taxon>Flavobacteriales</taxon>
        <taxon>Flavobacteriaceae</taxon>
        <taxon>Capnocytophaga</taxon>
    </lineage>
</organism>
<reference evidence="1 2" key="1">
    <citation type="submission" date="2021-03" db="EMBL/GenBank/DDBJ databases">
        <title>Isolation and description of Capnocytophaga bilenii sp. nov., a novel Capnocytophaga species, isolated from a gingivitis subject.</title>
        <authorList>
            <person name="Antezack A."/>
            <person name="Monnet-Corti V."/>
            <person name="La Scola B."/>
        </authorList>
    </citation>
    <scope>NUCLEOTIDE SEQUENCE [LARGE SCALE GENOMIC DNA]</scope>
    <source>
        <strain evidence="1 2">Marseille-Q4570</strain>
    </source>
</reference>